<evidence type="ECO:0000313" key="2">
    <source>
        <dbReference type="EMBL" id="OLN28331.1"/>
    </source>
</evidence>
<gene>
    <name evidence="2" type="ORF">DSOL_4106</name>
</gene>
<dbReference type="STRING" id="1888891.DSOL_4106"/>
<comment type="caution">
    <text evidence="2">The sequence shown here is derived from an EMBL/GenBank/DDBJ whole genome shotgun (WGS) entry which is preliminary data.</text>
</comment>
<feature type="region of interest" description="Disordered" evidence="1">
    <location>
        <begin position="126"/>
        <end position="146"/>
    </location>
</feature>
<dbReference type="Gene3D" id="3.40.50.20">
    <property type="match status" value="1"/>
</dbReference>
<sequence>MRQRVRMGIMGTAKGPHIQALATALQNRGAEVSFVSPQRLTSFIPEPATIITGAGGSRENLRDLDALLVRSLPGGSLEQVIYRVDVLHRLEKLGLKVINRAAVLEKNSRQVLYVCFVGRCGLASTQNGRDRKLRSGDGSCEEDGGSGCETSFWLPRNRHGLGRGSRGGLPRFPSPGIGPVCVLFTRISTA</sequence>
<reference evidence="2 3" key="1">
    <citation type="submission" date="2016-09" db="EMBL/GenBank/DDBJ databases">
        <title>Complete genome of Desulfosporosinus sp. OL.</title>
        <authorList>
            <person name="Mardanov A."/>
            <person name="Beletsky A."/>
            <person name="Panova A."/>
            <person name="Karnachuk O."/>
            <person name="Ravin N."/>
        </authorList>
    </citation>
    <scope>NUCLEOTIDE SEQUENCE [LARGE SCALE GENOMIC DNA]</scope>
    <source>
        <strain evidence="2 3">OL</strain>
    </source>
</reference>
<organism evidence="2 3">
    <name type="scientific">Desulfosporosinus metallidurans</name>
    <dbReference type="NCBI Taxonomy" id="1888891"/>
    <lineage>
        <taxon>Bacteria</taxon>
        <taxon>Bacillati</taxon>
        <taxon>Bacillota</taxon>
        <taxon>Clostridia</taxon>
        <taxon>Eubacteriales</taxon>
        <taxon>Desulfitobacteriaceae</taxon>
        <taxon>Desulfosporosinus</taxon>
    </lineage>
</organism>
<evidence type="ECO:0000256" key="1">
    <source>
        <dbReference type="SAM" id="MobiDB-lite"/>
    </source>
</evidence>
<protein>
    <submittedName>
        <fullName evidence="2">Uncharacterized protein</fullName>
    </submittedName>
</protein>
<keyword evidence="3" id="KW-1185">Reference proteome</keyword>
<name>A0A1Q8QLX8_9FIRM</name>
<dbReference type="EMBL" id="MLBF01000044">
    <property type="protein sequence ID" value="OLN28331.1"/>
    <property type="molecule type" value="Genomic_DNA"/>
</dbReference>
<dbReference type="AlphaFoldDB" id="A0A1Q8QLX8"/>
<proteinExistence type="predicted"/>
<accession>A0A1Q8QLX8</accession>
<dbReference type="Proteomes" id="UP000186102">
    <property type="component" value="Unassembled WGS sequence"/>
</dbReference>
<evidence type="ECO:0000313" key="3">
    <source>
        <dbReference type="Proteomes" id="UP000186102"/>
    </source>
</evidence>